<reference evidence="1 2" key="1">
    <citation type="journal article" date="2023" name="Plants (Basel)">
        <title>Bridging the Gap: Combining Genomics and Transcriptomics Approaches to Understand Stylosanthes scabra, an Orphan Legume from the Brazilian Caatinga.</title>
        <authorList>
            <person name="Ferreira-Neto J.R.C."/>
            <person name="da Silva M.D."/>
            <person name="Binneck E."/>
            <person name="de Melo N.F."/>
            <person name="da Silva R.H."/>
            <person name="de Melo A.L.T.M."/>
            <person name="Pandolfi V."/>
            <person name="Bustamante F.O."/>
            <person name="Brasileiro-Vidal A.C."/>
            <person name="Benko-Iseppon A.M."/>
        </authorList>
    </citation>
    <scope>NUCLEOTIDE SEQUENCE [LARGE SCALE GENOMIC DNA]</scope>
    <source>
        <tissue evidence="1">Leaves</tissue>
    </source>
</reference>
<dbReference type="EMBL" id="JASCZI010000124">
    <property type="protein sequence ID" value="MED6109044.1"/>
    <property type="molecule type" value="Genomic_DNA"/>
</dbReference>
<proteinExistence type="predicted"/>
<dbReference type="PANTHER" id="PTHR15827">
    <property type="entry name" value="CYCLIN-DEPENDENT KINASE 2-INTERACTING PROTEIN"/>
    <property type="match status" value="1"/>
</dbReference>
<keyword evidence="2" id="KW-1185">Reference proteome</keyword>
<evidence type="ECO:0000313" key="1">
    <source>
        <dbReference type="EMBL" id="MED6109044.1"/>
    </source>
</evidence>
<organism evidence="1 2">
    <name type="scientific">Stylosanthes scabra</name>
    <dbReference type="NCBI Taxonomy" id="79078"/>
    <lineage>
        <taxon>Eukaryota</taxon>
        <taxon>Viridiplantae</taxon>
        <taxon>Streptophyta</taxon>
        <taxon>Embryophyta</taxon>
        <taxon>Tracheophyta</taxon>
        <taxon>Spermatophyta</taxon>
        <taxon>Magnoliopsida</taxon>
        <taxon>eudicotyledons</taxon>
        <taxon>Gunneridae</taxon>
        <taxon>Pentapetalae</taxon>
        <taxon>rosids</taxon>
        <taxon>fabids</taxon>
        <taxon>Fabales</taxon>
        <taxon>Fabaceae</taxon>
        <taxon>Papilionoideae</taxon>
        <taxon>50 kb inversion clade</taxon>
        <taxon>dalbergioids sensu lato</taxon>
        <taxon>Dalbergieae</taxon>
        <taxon>Pterocarpus clade</taxon>
        <taxon>Stylosanthes</taxon>
    </lineage>
</organism>
<accession>A0ABU6QAX6</accession>
<dbReference type="PANTHER" id="PTHR15827:SF2">
    <property type="entry name" value="CYCLIN-DEPENDENT KINASE 2-INTERACTING PROTEIN"/>
    <property type="match status" value="1"/>
</dbReference>
<protein>
    <submittedName>
        <fullName evidence="1">Uncharacterized protein</fullName>
    </submittedName>
</protein>
<comment type="caution">
    <text evidence="1">The sequence shown here is derived from an EMBL/GenBank/DDBJ whole genome shotgun (WGS) entry which is preliminary data.</text>
</comment>
<evidence type="ECO:0000313" key="2">
    <source>
        <dbReference type="Proteomes" id="UP001341840"/>
    </source>
</evidence>
<gene>
    <name evidence="1" type="ORF">PIB30_029996</name>
</gene>
<dbReference type="Proteomes" id="UP001341840">
    <property type="component" value="Unassembled WGS sequence"/>
</dbReference>
<name>A0ABU6QAX6_9FABA</name>
<sequence length="303" mass="34662">MQMETVKSPPPTSPLPPSAARLWRAAAQRNLRNQWSQMASHRKDWSSLSSRALSHANEALNYHLHQQYMPHKALGVLTDMPLIRTRASIKLHNRQVIAMRELLESYKALVDVLRKMFEASRLFRCFLKGSINSPLLQFSERYEQKGDNGDPGDGGGIPVYAFLSISSHEKYAEELVRMFSLELCMKRFLVLEFMSLGYDSSQVKQLSWSAELYAGEFKHLSDCNLYSGETHGPVLPRSRDGKSDMFALTFDNQLSSDVLEVYLTTWRAELNIDIFRVNEIFEIVGEEMHIKLCQAAIPEKTKL</sequence>